<dbReference type="GeneID" id="20806243"/>
<dbReference type="PANTHER" id="PTHR12771:SF56">
    <property type="entry name" value="CED-12"/>
    <property type="match status" value="1"/>
</dbReference>
<evidence type="ECO:0000256" key="1">
    <source>
        <dbReference type="ARBA" id="ARBA00024863"/>
    </source>
</evidence>
<feature type="domain" description="PH" evidence="3">
    <location>
        <begin position="213"/>
        <end position="325"/>
    </location>
</feature>
<dbReference type="PROSITE" id="PS51335">
    <property type="entry name" value="ELMO"/>
    <property type="match status" value="1"/>
</dbReference>
<name>W4GX98_APHAT</name>
<feature type="domain" description="ELMO" evidence="4">
    <location>
        <begin position="609"/>
        <end position="810"/>
    </location>
</feature>
<dbReference type="InterPro" id="IPR050868">
    <property type="entry name" value="ELMO_domain-containing"/>
</dbReference>
<dbReference type="OrthoDB" id="67155at2759"/>
<dbReference type="InterPro" id="IPR001849">
    <property type="entry name" value="PH_domain"/>
</dbReference>
<sequence>MDSDQPSTEDGINDAVATTLTEMTAVDDTPATATPDCAAEQALTTLSELSVIESSSSSSTGDFDAAPLPPPPPPITTTNSHPSRGSSSRNPDLGIEIPPRDVDETSGLSEECSPGSNAASPLPVVVGGRRRSEETGSSTKLPAVATREGSGRGERKDRRASTSAVEFAREHIQSFEHNLGRGHFFSSLATSLSVHSTSSGTKPSAVASPSGGTILRQGWLMKRGGVVPAWRKRWFTLEHSADGPTLTYGKDQHKASPTKSGKASSLKTIKLSASTQCAVVPTKKDREFEFKLSTSVDVAQREYFIQAMSGVEMNAWMAAIKGAIYDCQTLAFDELSEMRSFWDKAGIHGFLVHYGVRKSSGRNHVQTRVLELNFAESVVINTKRGESLTTLTFSQLRQVNLLPPELEKGWGYGVELLWDAHRSWPCYLETESARDDLCGLLQHILDLRTAGGAPGGGVSPDELGKRFAQLTLKTGTLDRKNGSHNATIKGRFHVKLHEAFLAFFPEAGPYVRPWFVLPLRGLAPLTLDADRCMITLGRHVLVADSTAEAKSWYNALVAASVLPKEIIDAEMDKRDKIRRTTLRTVLKLRKLLKAKVQAESHGPPEDHKLIDVMLRQLWRLVFPEEPYVSNTDVRWQEIGFQRGGPASDLRSSGLLGLHCLIYFIKHHPKVTNATMNRIRFGVSDGNLKNYPFAIACINVVATLVEMLGLGDAGSHTDGCSVLAPKTFVVLVANEVDKHGDSMLMRKSMYGHIGQYESWDELSGDSINSVFEDLFCLVFPILDRLFVEMGAGYMEFGQVLVAFRRRLGVMFNKEPQTFHALQLLANEPITETLVAPSIISKHVH</sequence>
<evidence type="ECO:0000313" key="5">
    <source>
        <dbReference type="EMBL" id="ETV83538.1"/>
    </source>
</evidence>
<dbReference type="PANTHER" id="PTHR12771">
    <property type="entry name" value="ENGULFMENT AND CELL MOTILITY"/>
    <property type="match status" value="1"/>
</dbReference>
<dbReference type="InterPro" id="IPR006816">
    <property type="entry name" value="ELMO_dom"/>
</dbReference>
<evidence type="ECO:0000259" key="3">
    <source>
        <dbReference type="PROSITE" id="PS50003"/>
    </source>
</evidence>
<feature type="region of interest" description="Disordered" evidence="2">
    <location>
        <begin position="49"/>
        <end position="163"/>
    </location>
</feature>
<organism evidence="5">
    <name type="scientific">Aphanomyces astaci</name>
    <name type="common">Crayfish plague agent</name>
    <dbReference type="NCBI Taxonomy" id="112090"/>
    <lineage>
        <taxon>Eukaryota</taxon>
        <taxon>Sar</taxon>
        <taxon>Stramenopiles</taxon>
        <taxon>Oomycota</taxon>
        <taxon>Saprolegniomycetes</taxon>
        <taxon>Saprolegniales</taxon>
        <taxon>Verrucalvaceae</taxon>
        <taxon>Aphanomyces</taxon>
    </lineage>
</organism>
<protein>
    <recommendedName>
        <fullName evidence="6">ELMO domain-containing protein</fullName>
    </recommendedName>
</protein>
<reference evidence="5" key="1">
    <citation type="submission" date="2013-12" db="EMBL/GenBank/DDBJ databases">
        <title>The Genome Sequence of Aphanomyces astaci APO3.</title>
        <authorList>
            <consortium name="The Broad Institute Genomics Platform"/>
            <person name="Russ C."/>
            <person name="Tyler B."/>
            <person name="van West P."/>
            <person name="Dieguez-Uribeondo J."/>
            <person name="Young S.K."/>
            <person name="Zeng Q."/>
            <person name="Gargeya S."/>
            <person name="Fitzgerald M."/>
            <person name="Abouelleil A."/>
            <person name="Alvarado L."/>
            <person name="Chapman S.B."/>
            <person name="Gainer-Dewar J."/>
            <person name="Goldberg J."/>
            <person name="Griggs A."/>
            <person name="Gujja S."/>
            <person name="Hansen M."/>
            <person name="Howarth C."/>
            <person name="Imamovic A."/>
            <person name="Ireland A."/>
            <person name="Larimer J."/>
            <person name="McCowan C."/>
            <person name="Murphy C."/>
            <person name="Pearson M."/>
            <person name="Poon T.W."/>
            <person name="Priest M."/>
            <person name="Roberts A."/>
            <person name="Saif S."/>
            <person name="Shea T."/>
            <person name="Sykes S."/>
            <person name="Wortman J."/>
            <person name="Nusbaum C."/>
            <person name="Birren B."/>
        </authorList>
    </citation>
    <scope>NUCLEOTIDE SEQUENCE [LARGE SCALE GENOMIC DNA]</scope>
    <source>
        <strain evidence="5">APO3</strain>
    </source>
</reference>
<dbReference type="Pfam" id="PF04727">
    <property type="entry name" value="ELMO_CED12"/>
    <property type="match status" value="1"/>
</dbReference>
<evidence type="ECO:0000259" key="4">
    <source>
        <dbReference type="PROSITE" id="PS51335"/>
    </source>
</evidence>
<dbReference type="SUPFAM" id="SSF50729">
    <property type="entry name" value="PH domain-like"/>
    <property type="match status" value="1"/>
</dbReference>
<feature type="compositionally biased region" description="Basic and acidic residues" evidence="2">
    <location>
        <begin position="149"/>
        <end position="160"/>
    </location>
</feature>
<dbReference type="InterPro" id="IPR011993">
    <property type="entry name" value="PH-like_dom_sf"/>
</dbReference>
<dbReference type="AlphaFoldDB" id="W4GX98"/>
<feature type="compositionally biased region" description="Low complexity" evidence="2">
    <location>
        <begin position="49"/>
        <end position="60"/>
    </location>
</feature>
<proteinExistence type="predicted"/>
<dbReference type="PROSITE" id="PS50003">
    <property type="entry name" value="PH_DOMAIN"/>
    <property type="match status" value="1"/>
</dbReference>
<gene>
    <name evidence="5" type="ORF">H257_04247</name>
</gene>
<dbReference type="Pfam" id="PF00169">
    <property type="entry name" value="PH"/>
    <property type="match status" value="1"/>
</dbReference>
<dbReference type="SMART" id="SM00233">
    <property type="entry name" value="PH"/>
    <property type="match status" value="2"/>
</dbReference>
<accession>W4GX98</accession>
<dbReference type="RefSeq" id="XP_009826968.1">
    <property type="nucleotide sequence ID" value="XM_009828666.1"/>
</dbReference>
<comment type="function">
    <text evidence="1">Involved in cytoskeletal rearrangements required for phagocytosis of apoptotic cells and cell motility. Acts in association with DOCK1 and CRK. Was initially proposed to be required in complex with DOCK1 to activate Rac Rho small GTPases. May enhance the guanine nucleotide exchange factor (GEF) activity of DOCK1.</text>
</comment>
<evidence type="ECO:0008006" key="6">
    <source>
        <dbReference type="Google" id="ProtNLM"/>
    </source>
</evidence>
<dbReference type="EMBL" id="KI913120">
    <property type="protein sequence ID" value="ETV83538.1"/>
    <property type="molecule type" value="Genomic_DNA"/>
</dbReference>
<evidence type="ECO:0000256" key="2">
    <source>
        <dbReference type="SAM" id="MobiDB-lite"/>
    </source>
</evidence>
<dbReference type="VEuPathDB" id="FungiDB:H257_04247"/>
<feature type="compositionally biased region" description="Polar residues" evidence="2">
    <location>
        <begin position="76"/>
        <end position="90"/>
    </location>
</feature>
<dbReference type="Gene3D" id="2.30.29.30">
    <property type="entry name" value="Pleckstrin-homology domain (PH domain)/Phosphotyrosine-binding domain (PTB)"/>
    <property type="match status" value="1"/>
</dbReference>